<dbReference type="OrthoDB" id="9771846at2"/>
<gene>
    <name evidence="2" type="ORF">E5222_14605</name>
</gene>
<feature type="domain" description="Glycosyltransferase 2-like" evidence="1">
    <location>
        <begin position="11"/>
        <end position="147"/>
    </location>
</feature>
<dbReference type="Proteomes" id="UP000309389">
    <property type="component" value="Unassembled WGS sequence"/>
</dbReference>
<evidence type="ECO:0000313" key="2">
    <source>
        <dbReference type="EMBL" id="TIX48963.1"/>
    </source>
</evidence>
<sequence length="317" mass="35801">MTEQPHAPDVSIIVVNYKTRELTCAAIETAIRETVSSYEIILVDNASDDGTVEEVGRRFPQVRILANRDNLGFAMANNQAAEIAQGRYLLLLNSDTVTLDGAIDKLLSFARRTPEARIWGGRTLFGDRTLNETSCADRMTLRSVLFSTLGISELFRNSTFFNPERIAGWKRDSERQVDIVSGCFFLIERDFWNELGGFDPAFFMFGEETDLCLRAADLGARPRITPEATIIHYGGKSVQLRAMRATYVYAARMAIARRHLPKVEGWLVRQLIALRIHLRFAWSLMGGEAKRELRGYWREIRANLPAIRSGPIPRGEG</sequence>
<dbReference type="PANTHER" id="PTHR43179">
    <property type="entry name" value="RHAMNOSYLTRANSFERASE WBBL"/>
    <property type="match status" value="1"/>
</dbReference>
<reference evidence="2 3" key="1">
    <citation type="submission" date="2019-04" db="EMBL/GenBank/DDBJ databases">
        <title>Altererythrobacter aquimixticola sp. nov., isolated from sediment of junction between the ocean and a freshwater spring.</title>
        <authorList>
            <person name="Yoon J.-H."/>
        </authorList>
    </citation>
    <scope>NUCLEOTIDE SEQUENCE [LARGE SCALE GENOMIC DNA]</scope>
    <source>
        <strain evidence="2 3">SSKS-13</strain>
    </source>
</reference>
<dbReference type="AlphaFoldDB" id="A0A4T3EWU6"/>
<name>A0A4T3EWU6_9SPHN</name>
<dbReference type="CDD" id="cd04186">
    <property type="entry name" value="GT_2_like_c"/>
    <property type="match status" value="1"/>
</dbReference>
<dbReference type="InterPro" id="IPR001173">
    <property type="entry name" value="Glyco_trans_2-like"/>
</dbReference>
<accession>A0A4T3EWU6</accession>
<dbReference type="Pfam" id="PF00535">
    <property type="entry name" value="Glycos_transf_2"/>
    <property type="match status" value="1"/>
</dbReference>
<dbReference type="InterPro" id="IPR029044">
    <property type="entry name" value="Nucleotide-diphossugar_trans"/>
</dbReference>
<evidence type="ECO:0000313" key="3">
    <source>
        <dbReference type="Proteomes" id="UP000309389"/>
    </source>
</evidence>
<keyword evidence="2" id="KW-0808">Transferase</keyword>
<dbReference type="EMBL" id="SSHH01000004">
    <property type="protein sequence ID" value="TIX48963.1"/>
    <property type="molecule type" value="Genomic_DNA"/>
</dbReference>
<dbReference type="RefSeq" id="WP_136694537.1">
    <property type="nucleotide sequence ID" value="NZ_SSHH01000004.1"/>
</dbReference>
<dbReference type="GO" id="GO:0016740">
    <property type="term" value="F:transferase activity"/>
    <property type="evidence" value="ECO:0007669"/>
    <property type="project" value="UniProtKB-KW"/>
</dbReference>
<comment type="caution">
    <text evidence="2">The sequence shown here is derived from an EMBL/GenBank/DDBJ whole genome shotgun (WGS) entry which is preliminary data.</text>
</comment>
<dbReference type="Gene3D" id="3.90.550.10">
    <property type="entry name" value="Spore Coat Polysaccharide Biosynthesis Protein SpsA, Chain A"/>
    <property type="match status" value="1"/>
</dbReference>
<keyword evidence="3" id="KW-1185">Reference proteome</keyword>
<dbReference type="SUPFAM" id="SSF53448">
    <property type="entry name" value="Nucleotide-diphospho-sugar transferases"/>
    <property type="match status" value="1"/>
</dbReference>
<evidence type="ECO:0000259" key="1">
    <source>
        <dbReference type="Pfam" id="PF00535"/>
    </source>
</evidence>
<protein>
    <submittedName>
        <fullName evidence="2">Glycosyltransferase family 2 protein</fullName>
    </submittedName>
</protein>
<organism evidence="2 3">
    <name type="scientific">Alteraurantiacibacter aquimixticola</name>
    <dbReference type="NCBI Taxonomy" id="2489173"/>
    <lineage>
        <taxon>Bacteria</taxon>
        <taxon>Pseudomonadati</taxon>
        <taxon>Pseudomonadota</taxon>
        <taxon>Alphaproteobacteria</taxon>
        <taxon>Sphingomonadales</taxon>
        <taxon>Erythrobacteraceae</taxon>
        <taxon>Alteraurantiacibacter</taxon>
    </lineage>
</organism>
<dbReference type="PANTHER" id="PTHR43179:SF7">
    <property type="entry name" value="RHAMNOSYLTRANSFERASE WBBL"/>
    <property type="match status" value="1"/>
</dbReference>
<proteinExistence type="predicted"/>